<reference evidence="2" key="2">
    <citation type="submission" date="2018-05" db="EMBL/GenBank/DDBJ databases">
        <title>OmerRS3 (Oryza meridionalis Reference Sequence Version 3).</title>
        <authorList>
            <person name="Zhang J."/>
            <person name="Kudrna D."/>
            <person name="Lee S."/>
            <person name="Talag J."/>
            <person name="Welchert J."/>
            <person name="Wing R.A."/>
        </authorList>
    </citation>
    <scope>NUCLEOTIDE SEQUENCE [LARGE SCALE GENOMIC DNA]</scope>
    <source>
        <strain evidence="2">cv. OR44</strain>
    </source>
</reference>
<feature type="region of interest" description="Disordered" evidence="1">
    <location>
        <begin position="1"/>
        <end position="27"/>
    </location>
</feature>
<evidence type="ECO:0000313" key="3">
    <source>
        <dbReference type="Proteomes" id="UP000008021"/>
    </source>
</evidence>
<protein>
    <submittedName>
        <fullName evidence="2">Uncharacterized protein</fullName>
    </submittedName>
</protein>
<dbReference type="EnsemblPlants" id="OMERI01G37140.1">
    <property type="protein sequence ID" value="OMERI01G37140.1"/>
    <property type="gene ID" value="OMERI01G37140"/>
</dbReference>
<sequence length="197" mass="22034">MLPGNAHLTQPSPQPEAEADNVSGRPDFVDVFVQGNRPIPATAVRAVTPREQERRATRLESVTLYLPEPSPEMSSCARGRRIRTDCLAHVALLDYPGDQRNEEDIRRTCSRFGLLLEVDPACFAAPDLSPVRVVVKLQQPREIPREVRIRYSDFVSRHVVPVQILKVWDRSQSIDANGQYVPIYSHAAAAPYIADSP</sequence>
<reference evidence="2" key="1">
    <citation type="submission" date="2015-04" db="UniProtKB">
        <authorList>
            <consortium name="EnsemblPlants"/>
        </authorList>
    </citation>
    <scope>IDENTIFICATION</scope>
</reference>
<dbReference type="PANTHER" id="PTHR34303:SF6">
    <property type="entry name" value="OS01G0890400 PROTEIN"/>
    <property type="match status" value="1"/>
</dbReference>
<organism evidence="2">
    <name type="scientific">Oryza meridionalis</name>
    <dbReference type="NCBI Taxonomy" id="40149"/>
    <lineage>
        <taxon>Eukaryota</taxon>
        <taxon>Viridiplantae</taxon>
        <taxon>Streptophyta</taxon>
        <taxon>Embryophyta</taxon>
        <taxon>Tracheophyta</taxon>
        <taxon>Spermatophyta</taxon>
        <taxon>Magnoliopsida</taxon>
        <taxon>Liliopsida</taxon>
        <taxon>Poales</taxon>
        <taxon>Poaceae</taxon>
        <taxon>BOP clade</taxon>
        <taxon>Oryzoideae</taxon>
        <taxon>Oryzeae</taxon>
        <taxon>Oryzinae</taxon>
        <taxon>Oryza</taxon>
    </lineage>
</organism>
<keyword evidence="3" id="KW-1185">Reference proteome</keyword>
<accession>A0A0E0CBF8</accession>
<dbReference type="AlphaFoldDB" id="A0A0E0CBF8"/>
<dbReference type="Gramene" id="OMERI01G37140.1">
    <property type="protein sequence ID" value="OMERI01G37140.1"/>
    <property type="gene ID" value="OMERI01G37140"/>
</dbReference>
<proteinExistence type="predicted"/>
<dbReference type="Proteomes" id="UP000008021">
    <property type="component" value="Chromosome 1"/>
</dbReference>
<evidence type="ECO:0000256" key="1">
    <source>
        <dbReference type="SAM" id="MobiDB-lite"/>
    </source>
</evidence>
<evidence type="ECO:0000313" key="2">
    <source>
        <dbReference type="EnsemblPlants" id="OMERI01G37140.1"/>
    </source>
</evidence>
<name>A0A0E0CBF8_9ORYZ</name>
<dbReference type="PANTHER" id="PTHR34303">
    <property type="entry name" value="OS01G0890400 PROTEIN-RELATED"/>
    <property type="match status" value="1"/>
</dbReference>
<dbReference type="HOGENOM" id="CLU_093289_0_0_1"/>